<dbReference type="EMBL" id="BMQS01000001">
    <property type="protein sequence ID" value="GGT86851.1"/>
    <property type="molecule type" value="Genomic_DNA"/>
</dbReference>
<proteinExistence type="predicted"/>
<gene>
    <name evidence="3" type="ORF">GCM10007116_01060</name>
    <name evidence="2" type="ORF">HS1genome_0040</name>
</gene>
<dbReference type="SUPFAM" id="SSF103256">
    <property type="entry name" value="Hypothetical protein TM0160"/>
    <property type="match status" value="1"/>
</dbReference>
<dbReference type="InterPro" id="IPR003729">
    <property type="entry name" value="Bi_nuclease_dom"/>
</dbReference>
<evidence type="ECO:0000313" key="3">
    <source>
        <dbReference type="EMBL" id="GGT86851.1"/>
    </source>
</evidence>
<dbReference type="GO" id="GO:0004518">
    <property type="term" value="F:nuclease activity"/>
    <property type="evidence" value="ECO:0007669"/>
    <property type="project" value="InterPro"/>
</dbReference>
<name>A0A348B0E9_9CREN</name>
<dbReference type="KEGG" id="sacd:HS1genome_0040"/>
<reference evidence="3" key="1">
    <citation type="journal article" date="2014" name="Int. J. Syst. Evol. Microbiol.">
        <title>Complete genome sequence of Corynebacterium casei LMG S-19264T (=DSM 44701T), isolated from a smear-ripened cheese.</title>
        <authorList>
            <consortium name="US DOE Joint Genome Institute (JGI-PGF)"/>
            <person name="Walter F."/>
            <person name="Albersmeier A."/>
            <person name="Kalinowski J."/>
            <person name="Ruckert C."/>
        </authorList>
    </citation>
    <scope>NUCLEOTIDE SEQUENCE</scope>
    <source>
        <strain evidence="3">JCM 31740</strain>
    </source>
</reference>
<reference evidence="3" key="4">
    <citation type="submission" date="2020-09" db="EMBL/GenBank/DDBJ databases">
        <authorList>
            <person name="Sun Q."/>
            <person name="Ohkuma M."/>
        </authorList>
    </citation>
    <scope>NUCLEOTIDE SEQUENCE</scope>
    <source>
        <strain evidence="3">JCM 31740</strain>
    </source>
</reference>
<accession>A0A348B0E9</accession>
<dbReference type="InterPro" id="IPR036104">
    <property type="entry name" value="BFN_sf"/>
</dbReference>
<evidence type="ECO:0000313" key="4">
    <source>
        <dbReference type="Proteomes" id="UP000276741"/>
    </source>
</evidence>
<feature type="domain" description="BFN" evidence="1">
    <location>
        <begin position="12"/>
        <end position="150"/>
    </location>
</feature>
<dbReference type="Gene3D" id="3.10.690.10">
    <property type="entry name" value="Bifunctional nuclease domain"/>
    <property type="match status" value="1"/>
</dbReference>
<sequence length="153" mass="17430">MLLMDPETSRDTIKVDRVEAFFLPVSPSVPVIVCYLEDGRQFNLLNVPVEIVMAINKFKGLTTYNDRETIYEVLLMLSEVIDELEKRIDSVVIDNLNRELGVYSATVSIKFDGVLIQKNMIPSHAIYLALLSKTDIYVKKELVDDQEKEMSNG</sequence>
<organism evidence="2 4">
    <name type="scientific">Sulfodiicoccus acidiphilus</name>
    <dbReference type="NCBI Taxonomy" id="1670455"/>
    <lineage>
        <taxon>Archaea</taxon>
        <taxon>Thermoproteota</taxon>
        <taxon>Thermoprotei</taxon>
        <taxon>Sulfolobales</taxon>
        <taxon>Sulfolobaceae</taxon>
        <taxon>Sulfodiicoccus</taxon>
    </lineage>
</organism>
<dbReference type="EMBL" id="AP018553">
    <property type="protein sequence ID" value="BBD71651.1"/>
    <property type="molecule type" value="Genomic_DNA"/>
</dbReference>
<dbReference type="Proteomes" id="UP000616143">
    <property type="component" value="Unassembled WGS sequence"/>
</dbReference>
<protein>
    <recommendedName>
        <fullName evidence="1">BFN domain-containing protein</fullName>
    </recommendedName>
</protein>
<evidence type="ECO:0000313" key="2">
    <source>
        <dbReference type="EMBL" id="BBD71651.1"/>
    </source>
</evidence>
<dbReference type="Pfam" id="PF02577">
    <property type="entry name" value="BFN_dom"/>
    <property type="match status" value="1"/>
</dbReference>
<dbReference type="Proteomes" id="UP000276741">
    <property type="component" value="Chromosome"/>
</dbReference>
<dbReference type="AlphaFoldDB" id="A0A348B0E9"/>
<evidence type="ECO:0000259" key="1">
    <source>
        <dbReference type="PROSITE" id="PS51658"/>
    </source>
</evidence>
<keyword evidence="4" id="KW-1185">Reference proteome</keyword>
<dbReference type="PROSITE" id="PS51658">
    <property type="entry name" value="BFN"/>
    <property type="match status" value="1"/>
</dbReference>
<reference evidence="2" key="3">
    <citation type="journal article" date="2019" name="BMC Res. Notes">
        <title>Complete genome sequence of the Sulfodiicoccus acidiphilus strain HS-1T, the first crenarchaeon that lacks polB3, isolated from an acidic hot spring in Ohwaku-dani, Hakone, Japan.</title>
        <authorList>
            <person name="Sakai H.D."/>
            <person name="Kurosawa N."/>
        </authorList>
    </citation>
    <scope>NUCLEOTIDE SEQUENCE</scope>
    <source>
        <strain evidence="2">HS-1</strain>
    </source>
</reference>
<reference evidence="4" key="2">
    <citation type="submission" date="2018-04" db="EMBL/GenBank/DDBJ databases">
        <title>Complete genome sequence of Sulfodiicoccus acidiphilus strain HS-1.</title>
        <authorList>
            <person name="Sakai H.D."/>
            <person name="Kurosawa N."/>
        </authorList>
    </citation>
    <scope>NUCLEOTIDE SEQUENCE [LARGE SCALE GENOMIC DNA]</scope>
    <source>
        <strain evidence="4">HS-1</strain>
    </source>
</reference>